<dbReference type="GO" id="GO:0006096">
    <property type="term" value="P:glycolytic process"/>
    <property type="evidence" value="ECO:0007669"/>
    <property type="project" value="UniProtKB-KW"/>
</dbReference>
<evidence type="ECO:0000313" key="9">
    <source>
        <dbReference type="Proteomes" id="UP000254771"/>
    </source>
</evidence>
<keyword evidence="9" id="KW-1185">Reference proteome</keyword>
<feature type="binding site" evidence="7">
    <location>
        <begin position="7"/>
        <end position="14"/>
    </location>
    <ligand>
        <name>substrate</name>
    </ligand>
</feature>
<comment type="caution">
    <text evidence="8">The sequence shown here is derived from an EMBL/GenBank/DDBJ whole genome shotgun (WGS) entry which is preliminary data.</text>
</comment>
<dbReference type="EC" id="5.4.2.11" evidence="2"/>
<dbReference type="GO" id="GO:0006094">
    <property type="term" value="P:gluconeogenesis"/>
    <property type="evidence" value="ECO:0007669"/>
    <property type="project" value="UniProtKB-KW"/>
</dbReference>
<evidence type="ECO:0000256" key="4">
    <source>
        <dbReference type="ARBA" id="ARBA00023152"/>
    </source>
</evidence>
<organism evidence="8 9">
    <name type="scientific">endosymbiont of Escarpia spicata</name>
    <dbReference type="NCBI Taxonomy" id="2200908"/>
    <lineage>
        <taxon>Bacteria</taxon>
        <taxon>Pseudomonadati</taxon>
        <taxon>Pseudomonadota</taxon>
        <taxon>Gammaproteobacteria</taxon>
        <taxon>sulfur-oxidizing symbionts</taxon>
    </lineage>
</organism>
<accession>A0A370DR26</accession>
<dbReference type="CDD" id="cd07067">
    <property type="entry name" value="HP_PGM_like"/>
    <property type="match status" value="1"/>
</dbReference>
<evidence type="ECO:0000256" key="3">
    <source>
        <dbReference type="ARBA" id="ARBA00022432"/>
    </source>
</evidence>
<reference evidence="8 9" key="1">
    <citation type="journal article" date="2018" name="ISME J.">
        <title>Endosymbiont genomes yield clues of tubeworm success.</title>
        <authorList>
            <person name="Li Y."/>
            <person name="Liles M.R."/>
            <person name="Halanych K.M."/>
        </authorList>
    </citation>
    <scope>NUCLEOTIDE SEQUENCE [LARGE SCALE GENOMIC DNA]</scope>
    <source>
        <strain evidence="8">A1462</strain>
    </source>
</reference>
<evidence type="ECO:0000313" key="8">
    <source>
        <dbReference type="EMBL" id="RDH86829.1"/>
    </source>
</evidence>
<feature type="active site" description="Proton donor/acceptor" evidence="6">
    <location>
        <position position="84"/>
    </location>
</feature>
<dbReference type="SUPFAM" id="SSF53254">
    <property type="entry name" value="Phosphoglycerate mutase-like"/>
    <property type="match status" value="1"/>
</dbReference>
<evidence type="ECO:0000256" key="7">
    <source>
        <dbReference type="PIRSR" id="PIRSR613078-2"/>
    </source>
</evidence>
<feature type="binding site" evidence="7">
    <location>
        <begin position="84"/>
        <end position="87"/>
    </location>
    <ligand>
        <name>substrate</name>
    </ligand>
</feature>
<feature type="binding site" evidence="7">
    <location>
        <position position="95"/>
    </location>
    <ligand>
        <name>substrate</name>
    </ligand>
</feature>
<protein>
    <recommendedName>
        <fullName evidence="2">phosphoglycerate mutase (2,3-diphosphoglycerate-dependent)</fullName>
        <ecNumber evidence="2">5.4.2.11</ecNumber>
    </recommendedName>
</protein>
<gene>
    <name evidence="8" type="ORF">DIZ78_08035</name>
</gene>
<dbReference type="GO" id="GO:0004619">
    <property type="term" value="F:phosphoglycerate mutase activity"/>
    <property type="evidence" value="ECO:0007669"/>
    <property type="project" value="UniProtKB-EC"/>
</dbReference>
<dbReference type="InterPro" id="IPR005952">
    <property type="entry name" value="Phosphogly_mut1"/>
</dbReference>
<feature type="binding site" evidence="7">
    <location>
        <position position="59"/>
    </location>
    <ligand>
        <name>substrate</name>
    </ligand>
</feature>
<name>A0A370DR26_9GAMM</name>
<dbReference type="Gene3D" id="3.40.50.1240">
    <property type="entry name" value="Phosphoglycerate mutase-like"/>
    <property type="match status" value="1"/>
</dbReference>
<keyword evidence="3" id="KW-0312">Gluconeogenesis</keyword>
<evidence type="ECO:0000256" key="5">
    <source>
        <dbReference type="ARBA" id="ARBA00023235"/>
    </source>
</evidence>
<dbReference type="PANTHER" id="PTHR11931">
    <property type="entry name" value="PHOSPHOGLYCERATE MUTASE"/>
    <property type="match status" value="1"/>
</dbReference>
<dbReference type="InterPro" id="IPR029033">
    <property type="entry name" value="His_PPase_superfam"/>
</dbReference>
<feature type="active site" description="Tele-phosphohistidine intermediate" evidence="6">
    <location>
        <position position="8"/>
    </location>
</feature>
<dbReference type="SMART" id="SM00855">
    <property type="entry name" value="PGAM"/>
    <property type="match status" value="1"/>
</dbReference>
<keyword evidence="4" id="KW-0324">Glycolysis</keyword>
<proteinExistence type="inferred from homology"/>
<dbReference type="InterPro" id="IPR013078">
    <property type="entry name" value="His_Pase_superF_clade-1"/>
</dbReference>
<dbReference type="AlphaFoldDB" id="A0A370DR26"/>
<dbReference type="Pfam" id="PF00300">
    <property type="entry name" value="His_Phos_1"/>
    <property type="match status" value="1"/>
</dbReference>
<keyword evidence="5" id="KW-0413">Isomerase</keyword>
<comment type="similarity">
    <text evidence="1">Belongs to the phosphoglycerate mutase family. BPG-dependent PGAM subfamily.</text>
</comment>
<evidence type="ECO:0000256" key="2">
    <source>
        <dbReference type="ARBA" id="ARBA00012028"/>
    </source>
</evidence>
<sequence>MRAIVVRHYKTLINESGLIMGWGDAPRVKGWKADLTYVDAILNEHNIQFSAVYTSYLERARQTGMFYARKRGIPLVHDTLALNEINYGTLYRKSKSWVEKNFPEHKKNPDFVYPLGESFSQMQARSVNFFESLTAKHQDETILVVVHAGVIRGFVSHFLGLPYAENLKRKITHRYIGDFMFEGDQCVCYDELGKPSGFVRDGAISIPLEKLDRPRPGLGSF</sequence>
<dbReference type="Proteomes" id="UP000254771">
    <property type="component" value="Unassembled WGS sequence"/>
</dbReference>
<evidence type="ECO:0000256" key="1">
    <source>
        <dbReference type="ARBA" id="ARBA00006717"/>
    </source>
</evidence>
<dbReference type="EMBL" id="QFXE01000008">
    <property type="protein sequence ID" value="RDH86829.1"/>
    <property type="molecule type" value="Genomic_DNA"/>
</dbReference>
<evidence type="ECO:0000256" key="6">
    <source>
        <dbReference type="PIRSR" id="PIRSR613078-1"/>
    </source>
</evidence>